<evidence type="ECO:0000256" key="1">
    <source>
        <dbReference type="SAM" id="MobiDB-lite"/>
    </source>
</evidence>
<comment type="caution">
    <text evidence="2">The sequence shown here is derived from an EMBL/GenBank/DDBJ whole genome shotgun (WGS) entry which is preliminary data.</text>
</comment>
<gene>
    <name evidence="2" type="ORF">SDC9_83216</name>
</gene>
<dbReference type="EMBL" id="VSSQ01007667">
    <property type="protein sequence ID" value="MPM36617.1"/>
    <property type="molecule type" value="Genomic_DNA"/>
</dbReference>
<accession>A0A644Z7L3</accession>
<sequence>MQQPVRVHPARVGGQSDQAPRHAEHRDGEHAQQERQPPPAAQQCGQRTQWSGLGRGVGRYPDPGLQVGQFAAARVTAEQMLVDHVAGPVGAHLVVVQRQQIVDHIARQVHSSSFLRCSFAR</sequence>
<evidence type="ECO:0000313" key="2">
    <source>
        <dbReference type="EMBL" id="MPM36617.1"/>
    </source>
</evidence>
<reference evidence="2" key="1">
    <citation type="submission" date="2019-08" db="EMBL/GenBank/DDBJ databases">
        <authorList>
            <person name="Kucharzyk K."/>
            <person name="Murdoch R.W."/>
            <person name="Higgins S."/>
            <person name="Loffler F."/>
        </authorList>
    </citation>
    <scope>NUCLEOTIDE SEQUENCE</scope>
</reference>
<feature type="region of interest" description="Disordered" evidence="1">
    <location>
        <begin position="1"/>
        <end position="58"/>
    </location>
</feature>
<proteinExistence type="predicted"/>
<protein>
    <submittedName>
        <fullName evidence="2">Uncharacterized protein</fullName>
    </submittedName>
</protein>
<organism evidence="2">
    <name type="scientific">bioreactor metagenome</name>
    <dbReference type="NCBI Taxonomy" id="1076179"/>
    <lineage>
        <taxon>unclassified sequences</taxon>
        <taxon>metagenomes</taxon>
        <taxon>ecological metagenomes</taxon>
    </lineage>
</organism>
<dbReference type="AlphaFoldDB" id="A0A644Z7L3"/>
<name>A0A644Z7L3_9ZZZZ</name>
<feature type="compositionally biased region" description="Basic and acidic residues" evidence="1">
    <location>
        <begin position="19"/>
        <end position="33"/>
    </location>
</feature>